<name>A0A853F4Y7_9GAMM</name>
<dbReference type="Proteomes" id="UP000568751">
    <property type="component" value="Unassembled WGS sequence"/>
</dbReference>
<evidence type="ECO:0000313" key="1">
    <source>
        <dbReference type="EMBL" id="NYT27629.1"/>
    </source>
</evidence>
<evidence type="ECO:0000313" key="2">
    <source>
        <dbReference type="Proteomes" id="UP000568751"/>
    </source>
</evidence>
<organism evidence="1 2">
    <name type="scientific">Candidatus Thiodubiliella endoseptemdiera</name>
    <dbReference type="NCBI Taxonomy" id="2738886"/>
    <lineage>
        <taxon>Bacteria</taxon>
        <taxon>Pseudomonadati</taxon>
        <taxon>Pseudomonadota</taxon>
        <taxon>Gammaproteobacteria</taxon>
        <taxon>Candidatus Pseudothioglobaceae</taxon>
        <taxon>Candidatus Thiodubiliella</taxon>
    </lineage>
</organism>
<gene>
    <name evidence="1" type="ORF">H0A76_06850</name>
</gene>
<proteinExistence type="predicted"/>
<reference evidence="1 2" key="1">
    <citation type="submission" date="2020-05" db="EMBL/GenBank/DDBJ databases">
        <title>Horizontal transmission and recombination maintain forever young bacterial symbiont genomes.</title>
        <authorList>
            <person name="Russell S.L."/>
            <person name="Pepper-Tunick E."/>
            <person name="Svedberg J."/>
            <person name="Byrne A."/>
            <person name="Ruelas Castillo J."/>
            <person name="Vollmers C."/>
            <person name="Beinart R.A."/>
            <person name="Corbett-Detig R."/>
        </authorList>
    </citation>
    <scope>NUCLEOTIDE SEQUENCE [LARGE SCALE GENOMIC DNA]</scope>
    <source>
        <strain evidence="1">455</strain>
    </source>
</reference>
<dbReference type="Gene3D" id="3.40.50.150">
    <property type="entry name" value="Vaccinia Virus protein VP39"/>
    <property type="match status" value="1"/>
</dbReference>
<dbReference type="InterPro" id="IPR029063">
    <property type="entry name" value="SAM-dependent_MTases_sf"/>
</dbReference>
<protein>
    <submittedName>
        <fullName evidence="1">Uncharacterized protein</fullName>
    </submittedName>
</protein>
<accession>A0A853F4Y7</accession>
<dbReference type="AlphaFoldDB" id="A0A853F4Y7"/>
<dbReference type="EMBL" id="JACCHT010000001">
    <property type="protein sequence ID" value="NYT27629.1"/>
    <property type="molecule type" value="Genomic_DNA"/>
</dbReference>
<comment type="caution">
    <text evidence="1">The sequence shown here is derived from an EMBL/GenBank/DDBJ whole genome shotgun (WGS) entry which is preliminary data.</text>
</comment>
<sequence length="50" mass="5849">MSEYTSILEKQGFIVREVVYYDRPTKLEGGEEGLRNWLKMFAGFSLKMSL</sequence>